<evidence type="ECO:0000313" key="2">
    <source>
        <dbReference type="Proteomes" id="UP001596392"/>
    </source>
</evidence>
<name>A0ABW2GRX7_9ACTN</name>
<accession>A0ABW2GRX7</accession>
<keyword evidence="2" id="KW-1185">Reference proteome</keyword>
<proteinExistence type="predicted"/>
<dbReference type="RefSeq" id="WP_376805739.1">
    <property type="nucleotide sequence ID" value="NZ_JBHTAC010000005.1"/>
</dbReference>
<comment type="caution">
    <text evidence="1">The sequence shown here is derived from an EMBL/GenBank/DDBJ whole genome shotgun (WGS) entry which is preliminary data.</text>
</comment>
<protein>
    <submittedName>
        <fullName evidence="1">Uncharacterized protein</fullName>
    </submittedName>
</protein>
<gene>
    <name evidence="1" type="ORF">ACFQO7_07560</name>
</gene>
<dbReference type="Proteomes" id="UP001596392">
    <property type="component" value="Unassembled WGS sequence"/>
</dbReference>
<organism evidence="1 2">
    <name type="scientific">Catellatospora aurea</name>
    <dbReference type="NCBI Taxonomy" id="1337874"/>
    <lineage>
        <taxon>Bacteria</taxon>
        <taxon>Bacillati</taxon>
        <taxon>Actinomycetota</taxon>
        <taxon>Actinomycetes</taxon>
        <taxon>Micromonosporales</taxon>
        <taxon>Micromonosporaceae</taxon>
        <taxon>Catellatospora</taxon>
    </lineage>
</organism>
<sequence length="76" mass="9053">MRTSYIEPITDKRAAFLYKELHRHRNRKRTGRCRVCSHADCSAARQATAELAMAGRDATQPHARHWRIVRQLRRRR</sequence>
<dbReference type="EMBL" id="JBHTAC010000005">
    <property type="protein sequence ID" value="MFC7242336.1"/>
    <property type="molecule type" value="Genomic_DNA"/>
</dbReference>
<evidence type="ECO:0000313" key="1">
    <source>
        <dbReference type="EMBL" id="MFC7242336.1"/>
    </source>
</evidence>
<reference evidence="2" key="1">
    <citation type="journal article" date="2019" name="Int. J. Syst. Evol. Microbiol.">
        <title>The Global Catalogue of Microorganisms (GCM) 10K type strain sequencing project: providing services to taxonomists for standard genome sequencing and annotation.</title>
        <authorList>
            <consortium name="The Broad Institute Genomics Platform"/>
            <consortium name="The Broad Institute Genome Sequencing Center for Infectious Disease"/>
            <person name="Wu L."/>
            <person name="Ma J."/>
        </authorList>
    </citation>
    <scope>NUCLEOTIDE SEQUENCE [LARGE SCALE GENOMIC DNA]</scope>
    <source>
        <strain evidence="2">CGMCC 1.9106</strain>
    </source>
</reference>